<dbReference type="RefSeq" id="WP_051584570.1">
    <property type="nucleotide sequence ID" value="NZ_CAJHAQ010000001.1"/>
</dbReference>
<evidence type="ECO:0000313" key="2">
    <source>
        <dbReference type="EMBL" id="SUD92168.1"/>
    </source>
</evidence>
<dbReference type="Gene3D" id="3.40.50.300">
    <property type="entry name" value="P-loop containing nucleotide triphosphate hydrolases"/>
    <property type="match status" value="1"/>
</dbReference>
<feature type="coiled-coil region" evidence="1">
    <location>
        <begin position="5"/>
        <end position="32"/>
    </location>
</feature>
<gene>
    <name evidence="2" type="ORF">NCTC10526_02550</name>
</gene>
<keyword evidence="1" id="KW-0175">Coiled coil</keyword>
<name>A0A379LNP4_9GAMM</name>
<dbReference type="SUPFAM" id="SSF52540">
    <property type="entry name" value="P-loop containing nucleoside triphosphate hydrolases"/>
    <property type="match status" value="1"/>
</dbReference>
<dbReference type="Proteomes" id="UP000254123">
    <property type="component" value="Unassembled WGS sequence"/>
</dbReference>
<proteinExistence type="predicted"/>
<evidence type="ECO:0000313" key="3">
    <source>
        <dbReference type="Proteomes" id="UP000254123"/>
    </source>
</evidence>
<reference evidence="2 3" key="1">
    <citation type="submission" date="2018-06" db="EMBL/GenBank/DDBJ databases">
        <authorList>
            <consortium name="Pathogen Informatics"/>
            <person name="Doyle S."/>
        </authorList>
    </citation>
    <scope>NUCLEOTIDE SEQUENCE [LARGE SCALE GENOMIC DNA]</scope>
    <source>
        <strain evidence="2 3">NCTC10526</strain>
    </source>
</reference>
<accession>A0A379LNP4</accession>
<protein>
    <submittedName>
        <fullName evidence="2">ATPase involved in DNA repair</fullName>
    </submittedName>
</protein>
<evidence type="ECO:0000256" key="1">
    <source>
        <dbReference type="SAM" id="Coils"/>
    </source>
</evidence>
<sequence length="456" mass="52241">MDNRLAIIQIKIDEYKAQVESSQTKRDKLQIESDQIMRILGSGSDIQSSQDILAKLQHVQDDLNSFQLSVKSAVEAMPLSFLPRLELDKLITKLEYEKNRLDHEAGKEQVEGKVEIFWQQFVKSDKVREVLGRSAEGILNDELMKEAVQECWELLYYPLPDKCAEEITHNYLSQTAHSNIVAEYENLNSRVSESSVSELILRMEQSRVNRDKLRRQLDDIKENGNDERIERLKEVQDETEKTVQSLSIAQSNLDREKSSKNSIEQEIERLTQKISDSNPKQQKAQRAKTTQDMIDELIIRLMSNKTAEVANVATEINRKIAHGNRISRIDIDKSGQMSLFGSNNEQMNVDLSAGQIQILMMSLISAMAEVTHYVVPLVIDTPLARLDIEHREGIFDHWISLKQQVILLSQNSEVTPDVVQKLKPYINKTYLISAKALSTGGARSEIKENEYFELRN</sequence>
<keyword evidence="3" id="KW-1185">Reference proteome</keyword>
<dbReference type="InterPro" id="IPR027417">
    <property type="entry name" value="P-loop_NTPase"/>
</dbReference>
<organism evidence="2 3">
    <name type="scientific">Psychrobacter phenylpyruvicus</name>
    <dbReference type="NCBI Taxonomy" id="29432"/>
    <lineage>
        <taxon>Bacteria</taxon>
        <taxon>Pseudomonadati</taxon>
        <taxon>Pseudomonadota</taxon>
        <taxon>Gammaproteobacteria</taxon>
        <taxon>Moraxellales</taxon>
        <taxon>Moraxellaceae</taxon>
        <taxon>Psychrobacter</taxon>
    </lineage>
</organism>
<dbReference type="EMBL" id="UGVC01000001">
    <property type="protein sequence ID" value="SUD92168.1"/>
    <property type="molecule type" value="Genomic_DNA"/>
</dbReference>
<dbReference type="STRING" id="1123034.GCA_000685805_02557"/>
<feature type="coiled-coil region" evidence="1">
    <location>
        <begin position="196"/>
        <end position="273"/>
    </location>
</feature>
<dbReference type="AlphaFoldDB" id="A0A379LNP4"/>